<gene>
    <name evidence="2" type="ORF">TrRE_jg10772</name>
</gene>
<name>A0A9W6ZEA2_9STRA</name>
<evidence type="ECO:0000313" key="3">
    <source>
        <dbReference type="Proteomes" id="UP001165082"/>
    </source>
</evidence>
<dbReference type="Proteomes" id="UP001165082">
    <property type="component" value="Unassembled WGS sequence"/>
</dbReference>
<feature type="compositionally biased region" description="Polar residues" evidence="1">
    <location>
        <begin position="26"/>
        <end position="36"/>
    </location>
</feature>
<evidence type="ECO:0000313" key="2">
    <source>
        <dbReference type="EMBL" id="GMH49493.1"/>
    </source>
</evidence>
<dbReference type="EMBL" id="BRXZ01003192">
    <property type="protein sequence ID" value="GMH49493.1"/>
    <property type="molecule type" value="Genomic_DNA"/>
</dbReference>
<comment type="caution">
    <text evidence="2">The sequence shown here is derived from an EMBL/GenBank/DDBJ whole genome shotgun (WGS) entry which is preliminary data.</text>
</comment>
<feature type="region of interest" description="Disordered" evidence="1">
    <location>
        <begin position="1"/>
        <end position="50"/>
    </location>
</feature>
<reference evidence="2" key="1">
    <citation type="submission" date="2022-07" db="EMBL/GenBank/DDBJ databases">
        <title>Genome analysis of Parmales, a sister group of diatoms, reveals the evolutionary specialization of diatoms from phago-mixotrophs to photoautotrophs.</title>
        <authorList>
            <person name="Ban H."/>
            <person name="Sato S."/>
            <person name="Yoshikawa S."/>
            <person name="Kazumasa Y."/>
            <person name="Nakamura Y."/>
            <person name="Ichinomiya M."/>
            <person name="Saitoh K."/>
            <person name="Sato N."/>
            <person name="Blanc-Mathieu R."/>
            <person name="Endo H."/>
            <person name="Kuwata A."/>
            <person name="Ogata H."/>
        </authorList>
    </citation>
    <scope>NUCLEOTIDE SEQUENCE</scope>
</reference>
<accession>A0A9W6ZEA2</accession>
<organism evidence="2 3">
    <name type="scientific">Triparma retinervis</name>
    <dbReference type="NCBI Taxonomy" id="2557542"/>
    <lineage>
        <taxon>Eukaryota</taxon>
        <taxon>Sar</taxon>
        <taxon>Stramenopiles</taxon>
        <taxon>Ochrophyta</taxon>
        <taxon>Bolidophyceae</taxon>
        <taxon>Parmales</taxon>
        <taxon>Triparmaceae</taxon>
        <taxon>Triparma</taxon>
    </lineage>
</organism>
<evidence type="ECO:0000256" key="1">
    <source>
        <dbReference type="SAM" id="MobiDB-lite"/>
    </source>
</evidence>
<protein>
    <submittedName>
        <fullName evidence="2">Uncharacterized protein</fullName>
    </submittedName>
</protein>
<sequence length="89" mass="9318">MSNVKGSTVGKERSASGIMKRFQSIAGGNSSNQQTEPDGPSGFFGQSPHIAVRNPTALTPSSVHAINGNLQNGSEFKYQGWRPEGARGG</sequence>
<keyword evidence="3" id="KW-1185">Reference proteome</keyword>
<dbReference type="AlphaFoldDB" id="A0A9W6ZEA2"/>
<proteinExistence type="predicted"/>